<proteinExistence type="predicted"/>
<dbReference type="Proteomes" id="UP001156856">
    <property type="component" value="Unassembled WGS sequence"/>
</dbReference>
<evidence type="ECO:0000313" key="4">
    <source>
        <dbReference type="Proteomes" id="UP001156856"/>
    </source>
</evidence>
<sequence>MAETNILDLVLSNVIRFLIEGGLPLQVVEEEGKLRYFAEGRGLDAGQIIASARLLGMKGLTPPANG</sequence>
<reference evidence="2" key="1">
    <citation type="journal article" date="2014" name="Int. J. Syst. Evol. Microbiol.">
        <title>Complete genome of a new Firmicutes species belonging to the dominant human colonic microbiota ('Ruminococcus bicirculans') reveals two chromosomes and a selective capacity to utilize plant glucans.</title>
        <authorList>
            <consortium name="NISC Comparative Sequencing Program"/>
            <person name="Wegmann U."/>
            <person name="Louis P."/>
            <person name="Goesmann A."/>
            <person name="Henrissat B."/>
            <person name="Duncan S.H."/>
            <person name="Flint H.J."/>
        </authorList>
    </citation>
    <scope>NUCLEOTIDE SEQUENCE</scope>
    <source>
        <strain evidence="2">NBRC 107715</strain>
    </source>
</reference>
<evidence type="ECO:0000313" key="1">
    <source>
        <dbReference type="EMBL" id="GEP06501.1"/>
    </source>
</evidence>
<keyword evidence="4" id="KW-1185">Reference proteome</keyword>
<dbReference type="EMBL" id="BSPK01000031">
    <property type="protein sequence ID" value="GLS63921.1"/>
    <property type="molecule type" value="Genomic_DNA"/>
</dbReference>
<dbReference type="AlphaFoldDB" id="A0A512J954"/>
<name>A0A512J954_9HYPH</name>
<comment type="caution">
    <text evidence="1">The sequence shown here is derived from an EMBL/GenBank/DDBJ whole genome shotgun (WGS) entry which is preliminary data.</text>
</comment>
<protein>
    <submittedName>
        <fullName evidence="1">Uncharacterized protein</fullName>
    </submittedName>
</protein>
<gene>
    <name evidence="2" type="ORF">GCM10007888_23020</name>
    <name evidence="1" type="ORF">MOX02_45390</name>
</gene>
<reference evidence="4" key="2">
    <citation type="journal article" date="2019" name="Int. J. Syst. Evol. Microbiol.">
        <title>The Global Catalogue of Microorganisms (GCM) 10K type strain sequencing project: providing services to taxonomists for standard genome sequencing and annotation.</title>
        <authorList>
            <consortium name="The Broad Institute Genomics Platform"/>
            <consortium name="The Broad Institute Genome Sequencing Center for Infectious Disease"/>
            <person name="Wu L."/>
            <person name="Ma J."/>
        </authorList>
    </citation>
    <scope>NUCLEOTIDE SEQUENCE [LARGE SCALE GENOMIC DNA]</scope>
    <source>
        <strain evidence="4">NBRC 107715</strain>
    </source>
</reference>
<evidence type="ECO:0000313" key="3">
    <source>
        <dbReference type="Proteomes" id="UP000321960"/>
    </source>
</evidence>
<dbReference type="OrthoDB" id="8005423at2"/>
<dbReference type="Proteomes" id="UP000321960">
    <property type="component" value="Unassembled WGS sequence"/>
</dbReference>
<evidence type="ECO:0000313" key="2">
    <source>
        <dbReference type="EMBL" id="GLS63921.1"/>
    </source>
</evidence>
<reference evidence="2" key="4">
    <citation type="submission" date="2023-01" db="EMBL/GenBank/DDBJ databases">
        <title>Draft genome sequence of Methylobacterium oxalidis strain NBRC 107715.</title>
        <authorList>
            <person name="Sun Q."/>
            <person name="Mori K."/>
        </authorList>
    </citation>
    <scope>NUCLEOTIDE SEQUENCE</scope>
    <source>
        <strain evidence="2">NBRC 107715</strain>
    </source>
</reference>
<dbReference type="EMBL" id="BJZU01000105">
    <property type="protein sequence ID" value="GEP06501.1"/>
    <property type="molecule type" value="Genomic_DNA"/>
</dbReference>
<dbReference type="RefSeq" id="WP_147028044.1">
    <property type="nucleotide sequence ID" value="NZ_BJZU01000105.1"/>
</dbReference>
<accession>A0A512J954</accession>
<organism evidence="1 3">
    <name type="scientific">Methylobacterium oxalidis</name>
    <dbReference type="NCBI Taxonomy" id="944322"/>
    <lineage>
        <taxon>Bacteria</taxon>
        <taxon>Pseudomonadati</taxon>
        <taxon>Pseudomonadota</taxon>
        <taxon>Alphaproteobacteria</taxon>
        <taxon>Hyphomicrobiales</taxon>
        <taxon>Methylobacteriaceae</taxon>
        <taxon>Methylobacterium</taxon>
    </lineage>
</organism>
<reference evidence="1 3" key="3">
    <citation type="submission" date="2019-07" db="EMBL/GenBank/DDBJ databases">
        <title>Whole genome shotgun sequence of Methylobacterium oxalidis NBRC 107715.</title>
        <authorList>
            <person name="Hosoyama A."/>
            <person name="Uohara A."/>
            <person name="Ohji S."/>
            <person name="Ichikawa N."/>
        </authorList>
    </citation>
    <scope>NUCLEOTIDE SEQUENCE [LARGE SCALE GENOMIC DNA]</scope>
    <source>
        <strain evidence="1 3">NBRC 107715</strain>
    </source>
</reference>